<evidence type="ECO:0000256" key="3">
    <source>
        <dbReference type="ARBA" id="ARBA00022989"/>
    </source>
</evidence>
<keyword evidence="4 5" id="KW-0472">Membrane</keyword>
<keyword evidence="7" id="KW-1185">Reference proteome</keyword>
<dbReference type="RefSeq" id="WP_345662267.1">
    <property type="nucleotide sequence ID" value="NZ_BAABET010000004.1"/>
</dbReference>
<dbReference type="Gene3D" id="1.20.120.1630">
    <property type="match status" value="1"/>
</dbReference>
<feature type="transmembrane region" description="Helical" evidence="5">
    <location>
        <begin position="176"/>
        <end position="196"/>
    </location>
</feature>
<feature type="transmembrane region" description="Helical" evidence="5">
    <location>
        <begin position="109"/>
        <end position="130"/>
    </location>
</feature>
<protein>
    <submittedName>
        <fullName evidence="6">Phosphatidylethanolamine N-methyltransferase family protein</fullName>
    </submittedName>
</protein>
<evidence type="ECO:0000313" key="7">
    <source>
        <dbReference type="Proteomes" id="UP001501115"/>
    </source>
</evidence>
<dbReference type="PANTHER" id="PTHR43847">
    <property type="entry name" value="BLL3993 PROTEIN"/>
    <property type="match status" value="1"/>
</dbReference>
<feature type="transmembrane region" description="Helical" evidence="5">
    <location>
        <begin position="86"/>
        <end position="103"/>
    </location>
</feature>
<comment type="subcellular location">
    <subcellularLocation>
        <location evidence="1">Membrane</location>
        <topology evidence="1">Multi-pass membrane protein</topology>
    </subcellularLocation>
</comment>
<evidence type="ECO:0000256" key="5">
    <source>
        <dbReference type="SAM" id="Phobius"/>
    </source>
</evidence>
<feature type="transmembrane region" description="Helical" evidence="5">
    <location>
        <begin position="21"/>
        <end position="40"/>
    </location>
</feature>
<sequence>MSRAASSGTGAERARTGRFPAVLLVVGTLAVAGGLVHVLSVGPPSVRGTAAALILVYLAWVALETRISLRTAGEPASEQDRGSEKLYGAARLATVVAALYGPLPQGPWQTWMLVPFALLTSGAALRLAAIRALGRFYSHRVRTVNDHRIADTGPYRVLRHPAYTGMLLAHTGLVSFFLNPVSVLLLLGAFVPAIVYRIRIEETALADIAGYREFARGRKRLVPFLW</sequence>
<gene>
    <name evidence="6" type="ORF">GCM10023086_33280</name>
</gene>
<accession>A0ABP8FWY4</accession>
<dbReference type="Pfam" id="PF04140">
    <property type="entry name" value="ICMT"/>
    <property type="match status" value="1"/>
</dbReference>
<evidence type="ECO:0000256" key="1">
    <source>
        <dbReference type="ARBA" id="ARBA00004141"/>
    </source>
</evidence>
<evidence type="ECO:0000313" key="6">
    <source>
        <dbReference type="EMBL" id="GAA4312639.1"/>
    </source>
</evidence>
<name>A0ABP8FWY4_9ACTN</name>
<feature type="transmembrane region" description="Helical" evidence="5">
    <location>
        <begin position="46"/>
        <end position="65"/>
    </location>
</feature>
<comment type="caution">
    <text evidence="6">The sequence shown here is derived from an EMBL/GenBank/DDBJ whole genome shotgun (WGS) entry which is preliminary data.</text>
</comment>
<dbReference type="EMBL" id="BAABET010000004">
    <property type="protein sequence ID" value="GAA4312639.1"/>
    <property type="molecule type" value="Genomic_DNA"/>
</dbReference>
<dbReference type="Proteomes" id="UP001501115">
    <property type="component" value="Unassembled WGS sequence"/>
</dbReference>
<dbReference type="PANTHER" id="PTHR43847:SF1">
    <property type="entry name" value="BLL3993 PROTEIN"/>
    <property type="match status" value="1"/>
</dbReference>
<keyword evidence="3 5" id="KW-1133">Transmembrane helix</keyword>
<proteinExistence type="predicted"/>
<organism evidence="6 7">
    <name type="scientific">Streptomyces venetus</name>
    <dbReference type="NCBI Taxonomy" id="1701086"/>
    <lineage>
        <taxon>Bacteria</taxon>
        <taxon>Bacillati</taxon>
        <taxon>Actinomycetota</taxon>
        <taxon>Actinomycetes</taxon>
        <taxon>Kitasatosporales</taxon>
        <taxon>Streptomycetaceae</taxon>
        <taxon>Streptomyces</taxon>
    </lineage>
</organism>
<evidence type="ECO:0000256" key="4">
    <source>
        <dbReference type="ARBA" id="ARBA00023136"/>
    </source>
</evidence>
<dbReference type="InterPro" id="IPR052527">
    <property type="entry name" value="Metal_cation-efflux_comp"/>
</dbReference>
<reference evidence="7" key="1">
    <citation type="journal article" date="2019" name="Int. J. Syst. Evol. Microbiol.">
        <title>The Global Catalogue of Microorganisms (GCM) 10K type strain sequencing project: providing services to taxonomists for standard genome sequencing and annotation.</title>
        <authorList>
            <consortium name="The Broad Institute Genomics Platform"/>
            <consortium name="The Broad Institute Genome Sequencing Center for Infectious Disease"/>
            <person name="Wu L."/>
            <person name="Ma J."/>
        </authorList>
    </citation>
    <scope>NUCLEOTIDE SEQUENCE [LARGE SCALE GENOMIC DNA]</scope>
    <source>
        <strain evidence="7">JCM 31290</strain>
    </source>
</reference>
<evidence type="ECO:0000256" key="2">
    <source>
        <dbReference type="ARBA" id="ARBA00022692"/>
    </source>
</evidence>
<dbReference type="InterPro" id="IPR007269">
    <property type="entry name" value="ICMT_MeTrfase"/>
</dbReference>
<keyword evidence="2 5" id="KW-0812">Transmembrane</keyword>